<dbReference type="InterPro" id="IPR031807">
    <property type="entry name" value="HicB-like"/>
</dbReference>
<accession>A0ABU5URZ7</accession>
<dbReference type="InterPro" id="IPR035069">
    <property type="entry name" value="TTHA1013/TTHA0281-like"/>
</dbReference>
<comment type="caution">
    <text evidence="2">The sequence shown here is derived from an EMBL/GenBank/DDBJ whole genome shotgun (WGS) entry which is preliminary data.</text>
</comment>
<evidence type="ECO:0000313" key="2">
    <source>
        <dbReference type="EMBL" id="MEA5609073.1"/>
    </source>
</evidence>
<gene>
    <name evidence="2" type="ORF">VB695_13530</name>
</gene>
<sequence>MVKEFSVIIERDSDGYFVASVPNLKGCHTQAKSVDELMERIQEAIELCLEFKNLL</sequence>
<dbReference type="RefSeq" id="WP_006195507.1">
    <property type="nucleotide sequence ID" value="NZ_JAYGHK010000040.1"/>
</dbReference>
<dbReference type="PANTHER" id="PTHR34504">
    <property type="entry name" value="ANTITOXIN HICB"/>
    <property type="match status" value="1"/>
</dbReference>
<keyword evidence="3" id="KW-1185">Reference proteome</keyword>
<dbReference type="EMBL" id="JAYGHK010000040">
    <property type="protein sequence ID" value="MEA5609073.1"/>
    <property type="molecule type" value="Genomic_DNA"/>
</dbReference>
<dbReference type="Gene3D" id="3.30.160.250">
    <property type="match status" value="1"/>
</dbReference>
<dbReference type="Pfam" id="PF15919">
    <property type="entry name" value="HicB_lk_antitox"/>
    <property type="match status" value="1"/>
</dbReference>
<dbReference type="GeneID" id="78017748"/>
<organism evidence="2 3">
    <name type="scientific">Nodularia spumigena UHCC 0060</name>
    <dbReference type="NCBI Taxonomy" id="3110300"/>
    <lineage>
        <taxon>Bacteria</taxon>
        <taxon>Bacillati</taxon>
        <taxon>Cyanobacteriota</taxon>
        <taxon>Cyanophyceae</taxon>
        <taxon>Nostocales</taxon>
        <taxon>Nodulariaceae</taxon>
        <taxon>Nodularia</taxon>
    </lineage>
</organism>
<evidence type="ECO:0000313" key="3">
    <source>
        <dbReference type="Proteomes" id="UP001303285"/>
    </source>
</evidence>
<dbReference type="InterPro" id="IPR051404">
    <property type="entry name" value="TA_system_antitoxin"/>
</dbReference>
<dbReference type="Proteomes" id="UP001303285">
    <property type="component" value="Unassembled WGS sequence"/>
</dbReference>
<protein>
    <submittedName>
        <fullName evidence="2">Type II toxin-antitoxin system HicB family antitoxin</fullName>
    </submittedName>
</protein>
<dbReference type="SUPFAM" id="SSF143100">
    <property type="entry name" value="TTHA1013/TTHA0281-like"/>
    <property type="match status" value="1"/>
</dbReference>
<proteinExistence type="predicted"/>
<dbReference type="PANTHER" id="PTHR34504:SF2">
    <property type="entry name" value="UPF0150 PROTEIN SSL0259"/>
    <property type="match status" value="1"/>
</dbReference>
<reference evidence="2 3" key="1">
    <citation type="submission" date="2023-12" db="EMBL/GenBank/DDBJ databases">
        <title>Baltic Sea Cyanobacteria.</title>
        <authorList>
            <person name="Delbaje E."/>
            <person name="Fewer D.P."/>
            <person name="Shishido T.K."/>
        </authorList>
    </citation>
    <scope>NUCLEOTIDE SEQUENCE [LARGE SCALE GENOMIC DNA]</scope>
    <source>
        <strain evidence="2 3">UHCC 0060</strain>
    </source>
</reference>
<feature type="domain" description="HicB-like antitoxin of toxin-antitoxin system" evidence="1">
    <location>
        <begin position="5"/>
        <end position="50"/>
    </location>
</feature>
<name>A0ABU5URZ7_NODSP</name>
<evidence type="ECO:0000259" key="1">
    <source>
        <dbReference type="Pfam" id="PF15919"/>
    </source>
</evidence>